<dbReference type="InterPro" id="IPR050554">
    <property type="entry name" value="Met_Synthase/Corrinoid"/>
</dbReference>
<dbReference type="Gene3D" id="3.10.196.10">
    <property type="entry name" value="Vitamin B12-dependent methionine synthase, activation domain"/>
    <property type="match status" value="1"/>
</dbReference>
<sequence>PLRPVLAYINEVMLFQMQWQFRKLGRPAEEFREFIESEVRPIYRDLVAQCEGERILQPKVIYGYWPAQAEGNDLVVYDPRDQGREMVRFSFPRQAKSPYWCLADFFRPVESGELDVVSFAVCTIGPEASGVARQWFADNRYQDYLFLHGLGVESAEALTEYIHKQIRVELNIAGQDARELRKLLQRGYQGCRYSFGYPACPDLEDQAKLWPLLEPGRVGVELGEYYQLCPEQTTTALVCHHPEARYFKA</sequence>
<dbReference type="InterPro" id="IPR004223">
    <property type="entry name" value="VitB12-dep_Met_synth_activ_dom"/>
</dbReference>
<evidence type="ECO:0000256" key="2">
    <source>
        <dbReference type="ARBA" id="ARBA00023285"/>
    </source>
</evidence>
<dbReference type="GO" id="GO:0005829">
    <property type="term" value="C:cytosol"/>
    <property type="evidence" value="ECO:0007669"/>
    <property type="project" value="TreeGrafter"/>
</dbReference>
<feature type="non-terminal residue" evidence="4">
    <location>
        <position position="1"/>
    </location>
</feature>
<evidence type="ECO:0000256" key="1">
    <source>
        <dbReference type="ARBA" id="ARBA00022723"/>
    </source>
</evidence>
<comment type="caution">
    <text evidence="4">The sequence shown here is derived from an EMBL/GenBank/DDBJ whole genome shotgun (WGS) entry which is preliminary data.</text>
</comment>
<proteinExistence type="predicted"/>
<evidence type="ECO:0000259" key="3">
    <source>
        <dbReference type="PROSITE" id="PS50974"/>
    </source>
</evidence>
<dbReference type="AlphaFoldDB" id="X0VML7"/>
<dbReference type="GO" id="GO:0050667">
    <property type="term" value="P:homocysteine metabolic process"/>
    <property type="evidence" value="ECO:0007669"/>
    <property type="project" value="TreeGrafter"/>
</dbReference>
<dbReference type="PANTHER" id="PTHR45833:SF1">
    <property type="entry name" value="METHIONINE SYNTHASE"/>
    <property type="match status" value="1"/>
</dbReference>
<dbReference type="GO" id="GO:0008705">
    <property type="term" value="F:methionine synthase activity"/>
    <property type="evidence" value="ECO:0007669"/>
    <property type="project" value="InterPro"/>
</dbReference>
<keyword evidence="2" id="KW-0170">Cobalt</keyword>
<evidence type="ECO:0000313" key="4">
    <source>
        <dbReference type="EMBL" id="GAG19614.1"/>
    </source>
</evidence>
<dbReference type="InterPro" id="IPR037010">
    <property type="entry name" value="VitB12-dep_Met_synth_activ_sf"/>
</dbReference>
<protein>
    <recommendedName>
        <fullName evidence="3">AdoMet activation domain-containing protein</fullName>
    </recommendedName>
</protein>
<dbReference type="EMBL" id="BARS01039499">
    <property type="protein sequence ID" value="GAG19614.1"/>
    <property type="molecule type" value="Genomic_DNA"/>
</dbReference>
<dbReference type="GO" id="GO:0046872">
    <property type="term" value="F:metal ion binding"/>
    <property type="evidence" value="ECO:0007669"/>
    <property type="project" value="UniProtKB-KW"/>
</dbReference>
<dbReference type="SUPFAM" id="SSF56507">
    <property type="entry name" value="Methionine synthase activation domain-like"/>
    <property type="match status" value="1"/>
</dbReference>
<dbReference type="Pfam" id="PF02965">
    <property type="entry name" value="Met_synt_B12"/>
    <property type="match status" value="1"/>
</dbReference>
<accession>X0VML7</accession>
<organism evidence="4">
    <name type="scientific">marine sediment metagenome</name>
    <dbReference type="NCBI Taxonomy" id="412755"/>
    <lineage>
        <taxon>unclassified sequences</taxon>
        <taxon>metagenomes</taxon>
        <taxon>ecological metagenomes</taxon>
    </lineage>
</organism>
<dbReference type="GO" id="GO:0046653">
    <property type="term" value="P:tetrahydrofolate metabolic process"/>
    <property type="evidence" value="ECO:0007669"/>
    <property type="project" value="TreeGrafter"/>
</dbReference>
<dbReference type="PANTHER" id="PTHR45833">
    <property type="entry name" value="METHIONINE SYNTHASE"/>
    <property type="match status" value="1"/>
</dbReference>
<keyword evidence="1" id="KW-0479">Metal-binding</keyword>
<gene>
    <name evidence="4" type="ORF">S01H1_60308</name>
</gene>
<dbReference type="PROSITE" id="PS50974">
    <property type="entry name" value="ADOMET_ACTIVATION"/>
    <property type="match status" value="1"/>
</dbReference>
<feature type="domain" description="AdoMet activation" evidence="3">
    <location>
        <begin position="1"/>
        <end position="249"/>
    </location>
</feature>
<reference evidence="4" key="1">
    <citation type="journal article" date="2014" name="Front. Microbiol.">
        <title>High frequency of phylogenetically diverse reductive dehalogenase-homologous genes in deep subseafloor sedimentary metagenomes.</title>
        <authorList>
            <person name="Kawai M."/>
            <person name="Futagami T."/>
            <person name="Toyoda A."/>
            <person name="Takaki Y."/>
            <person name="Nishi S."/>
            <person name="Hori S."/>
            <person name="Arai W."/>
            <person name="Tsubouchi T."/>
            <person name="Morono Y."/>
            <person name="Uchiyama I."/>
            <person name="Ito T."/>
            <person name="Fujiyama A."/>
            <person name="Inagaki F."/>
            <person name="Takami H."/>
        </authorList>
    </citation>
    <scope>NUCLEOTIDE SEQUENCE</scope>
    <source>
        <strain evidence="4">Expedition CK06-06</strain>
    </source>
</reference>
<name>X0VML7_9ZZZZ</name>